<dbReference type="InParanoid" id="D7TBV8"/>
<evidence type="ECO:0000313" key="1">
    <source>
        <dbReference type="EMBL" id="CBI28143.3"/>
    </source>
</evidence>
<protein>
    <submittedName>
        <fullName evidence="1">Uncharacterized protein</fullName>
    </submittedName>
</protein>
<reference evidence="2" key="1">
    <citation type="journal article" date="2007" name="Nature">
        <title>The grapevine genome sequence suggests ancestral hexaploidization in major angiosperm phyla.</title>
        <authorList>
            <consortium name="The French-Italian Public Consortium for Grapevine Genome Characterization."/>
            <person name="Jaillon O."/>
            <person name="Aury J.-M."/>
            <person name="Noel B."/>
            <person name="Policriti A."/>
            <person name="Clepet C."/>
            <person name="Casagrande A."/>
            <person name="Choisne N."/>
            <person name="Aubourg S."/>
            <person name="Vitulo N."/>
            <person name="Jubin C."/>
            <person name="Vezzi A."/>
            <person name="Legeai F."/>
            <person name="Hugueney P."/>
            <person name="Dasilva C."/>
            <person name="Horner D."/>
            <person name="Mica E."/>
            <person name="Jublot D."/>
            <person name="Poulain J."/>
            <person name="Bruyere C."/>
            <person name="Billault A."/>
            <person name="Segurens B."/>
            <person name="Gouyvenoux M."/>
            <person name="Ugarte E."/>
            <person name="Cattonaro F."/>
            <person name="Anthouard V."/>
            <person name="Vico V."/>
            <person name="Del Fabbro C."/>
            <person name="Alaux M."/>
            <person name="Di Gaspero G."/>
            <person name="Dumas V."/>
            <person name="Felice N."/>
            <person name="Paillard S."/>
            <person name="Juman I."/>
            <person name="Moroldo M."/>
            <person name="Scalabrin S."/>
            <person name="Canaguier A."/>
            <person name="Le Clainche I."/>
            <person name="Malacrida G."/>
            <person name="Durand E."/>
            <person name="Pesole G."/>
            <person name="Laucou V."/>
            <person name="Chatelet P."/>
            <person name="Merdinoglu D."/>
            <person name="Delledonne M."/>
            <person name="Pezzotti M."/>
            <person name="Lecharny A."/>
            <person name="Scarpelli C."/>
            <person name="Artiguenave F."/>
            <person name="Pe M.E."/>
            <person name="Valle G."/>
            <person name="Morgante M."/>
            <person name="Caboche M."/>
            <person name="Adam-Blondon A.-F."/>
            <person name="Weissenbach J."/>
            <person name="Quetier F."/>
            <person name="Wincker P."/>
        </authorList>
    </citation>
    <scope>NUCLEOTIDE SEQUENCE [LARGE SCALE GENOMIC DNA]</scope>
    <source>
        <strain evidence="2">cv. Pinot noir / PN40024</strain>
    </source>
</reference>
<dbReference type="HOGENOM" id="CLU_1716549_0_0_1"/>
<evidence type="ECO:0000313" key="2">
    <source>
        <dbReference type="Proteomes" id="UP000009183"/>
    </source>
</evidence>
<gene>
    <name evidence="1" type="ordered locus">VIT_11s0016g04670</name>
</gene>
<dbReference type="AlphaFoldDB" id="D7TBV8"/>
<sequence length="153" mass="17257">MSADLSFGILGGGIMWHHVSVALGHAQPSCITPQIPTCIPYASAFSTFYIITVFEFLSNSTQIPQPPQSPSPVKGNPPPILLFFFLCSRTPYRKCFPFPKRSLAHGGRRIQMEMMMAMMDTITPQLRVQKEMEMMTMGIMTTPRPHPWKVLIR</sequence>
<organism evidence="1 2">
    <name type="scientific">Vitis vinifera</name>
    <name type="common">Grape</name>
    <dbReference type="NCBI Taxonomy" id="29760"/>
    <lineage>
        <taxon>Eukaryota</taxon>
        <taxon>Viridiplantae</taxon>
        <taxon>Streptophyta</taxon>
        <taxon>Embryophyta</taxon>
        <taxon>Tracheophyta</taxon>
        <taxon>Spermatophyta</taxon>
        <taxon>Magnoliopsida</taxon>
        <taxon>eudicotyledons</taxon>
        <taxon>Gunneridae</taxon>
        <taxon>Pentapetalae</taxon>
        <taxon>rosids</taxon>
        <taxon>Vitales</taxon>
        <taxon>Vitaceae</taxon>
        <taxon>Viteae</taxon>
        <taxon>Vitis</taxon>
    </lineage>
</organism>
<proteinExistence type="predicted"/>
<name>D7TBV8_VITVI</name>
<keyword evidence="2" id="KW-1185">Reference proteome</keyword>
<dbReference type="PaxDb" id="29760-VIT_11s0016g04670.t01"/>
<dbReference type="EMBL" id="FN595756">
    <property type="protein sequence ID" value="CBI28143.3"/>
    <property type="molecule type" value="Genomic_DNA"/>
</dbReference>
<accession>D7TBV8</accession>
<dbReference type="Proteomes" id="UP000009183">
    <property type="component" value="Chromosome 11"/>
</dbReference>